<reference evidence="3" key="1">
    <citation type="journal article" date="2023" name="Insect Mol. Biol.">
        <title>Genome sequencing provides insights into the evolution of gene families encoding plant cell wall-degrading enzymes in longhorned beetles.</title>
        <authorList>
            <person name="Shin N.R."/>
            <person name="Okamura Y."/>
            <person name="Kirsch R."/>
            <person name="Pauchet Y."/>
        </authorList>
    </citation>
    <scope>NUCLEOTIDE SEQUENCE</scope>
    <source>
        <strain evidence="3">AMC_N1</strain>
    </source>
</reference>
<organism evidence="3 4">
    <name type="scientific">Aromia moschata</name>
    <dbReference type="NCBI Taxonomy" id="1265417"/>
    <lineage>
        <taxon>Eukaryota</taxon>
        <taxon>Metazoa</taxon>
        <taxon>Ecdysozoa</taxon>
        <taxon>Arthropoda</taxon>
        <taxon>Hexapoda</taxon>
        <taxon>Insecta</taxon>
        <taxon>Pterygota</taxon>
        <taxon>Neoptera</taxon>
        <taxon>Endopterygota</taxon>
        <taxon>Coleoptera</taxon>
        <taxon>Polyphaga</taxon>
        <taxon>Cucujiformia</taxon>
        <taxon>Chrysomeloidea</taxon>
        <taxon>Cerambycidae</taxon>
        <taxon>Cerambycinae</taxon>
        <taxon>Callichromatini</taxon>
        <taxon>Aromia</taxon>
    </lineage>
</organism>
<gene>
    <name evidence="3" type="ORF">NQ318_021717</name>
</gene>
<dbReference type="PANTHER" id="PTHR45686:SF4">
    <property type="entry name" value="ADP-RIBOSYLATION FACTOR GTPASE ACTIVATING PROTEIN 3, ISOFORM H"/>
    <property type="match status" value="1"/>
</dbReference>
<evidence type="ECO:0000313" key="4">
    <source>
        <dbReference type="Proteomes" id="UP001162162"/>
    </source>
</evidence>
<sequence>MPKLYLLTNSLVTESKDTEVKANINRFQGSSSISSDEFFGNETKQFNNSTPYDIEDVKESVRHGVTKVANKLSSLANGVMSSIQDRYSY</sequence>
<evidence type="ECO:0000256" key="2">
    <source>
        <dbReference type="ARBA" id="ARBA00022833"/>
    </source>
</evidence>
<keyword evidence="4" id="KW-1185">Reference proteome</keyword>
<keyword evidence="2" id="KW-0862">Zinc</keyword>
<protein>
    <submittedName>
        <fullName evidence="3">Uncharacterized protein</fullName>
    </submittedName>
</protein>
<comment type="caution">
    <text evidence="3">The sequence shown here is derived from an EMBL/GenBank/DDBJ whole genome shotgun (WGS) entry which is preliminary data.</text>
</comment>
<dbReference type="Proteomes" id="UP001162162">
    <property type="component" value="Unassembled WGS sequence"/>
</dbReference>
<dbReference type="PANTHER" id="PTHR45686">
    <property type="entry name" value="ADP-RIBOSYLATION FACTOR GTPASE ACTIVATING PROTEIN 3, ISOFORM H-RELATED"/>
    <property type="match status" value="1"/>
</dbReference>
<dbReference type="GO" id="GO:0048205">
    <property type="term" value="P:COPI coating of Golgi vesicle"/>
    <property type="evidence" value="ECO:0007669"/>
    <property type="project" value="TreeGrafter"/>
</dbReference>
<proteinExistence type="predicted"/>
<dbReference type="AlphaFoldDB" id="A0AAV8XZT4"/>
<keyword evidence="1" id="KW-0479">Metal-binding</keyword>
<dbReference type="GO" id="GO:0046872">
    <property type="term" value="F:metal ion binding"/>
    <property type="evidence" value="ECO:0007669"/>
    <property type="project" value="UniProtKB-KW"/>
</dbReference>
<dbReference type="EMBL" id="JAPWTK010000270">
    <property type="protein sequence ID" value="KAJ8944002.1"/>
    <property type="molecule type" value="Genomic_DNA"/>
</dbReference>
<evidence type="ECO:0000313" key="3">
    <source>
        <dbReference type="EMBL" id="KAJ8944002.1"/>
    </source>
</evidence>
<dbReference type="GO" id="GO:0000139">
    <property type="term" value="C:Golgi membrane"/>
    <property type="evidence" value="ECO:0007669"/>
    <property type="project" value="GOC"/>
</dbReference>
<accession>A0AAV8XZT4</accession>
<evidence type="ECO:0000256" key="1">
    <source>
        <dbReference type="ARBA" id="ARBA00022723"/>
    </source>
</evidence>
<name>A0AAV8XZT4_9CUCU</name>